<evidence type="ECO:0000256" key="9">
    <source>
        <dbReference type="HAMAP-Rule" id="MF_01471"/>
    </source>
</evidence>
<keyword evidence="8 9" id="KW-0051">Antiviral defense</keyword>
<comment type="caution">
    <text evidence="10">The sequence shown here is derived from an EMBL/GenBank/DDBJ whole genome shotgun (WGS) entry which is preliminary data.</text>
</comment>
<evidence type="ECO:0000256" key="1">
    <source>
        <dbReference type="ARBA" id="ARBA00001946"/>
    </source>
</evidence>
<name>A0ABS7ALY0_9CLOT</name>
<dbReference type="InterPro" id="IPR021127">
    <property type="entry name" value="CRISPR_associated_Cas2"/>
</dbReference>
<dbReference type="RefSeq" id="WP_219778714.1">
    <property type="nucleotide sequence ID" value="NZ_JAHXPT010000003.1"/>
</dbReference>
<sequence>MRVIVFFDLPTLTTRDRSEYRKFRKFLINEGFIMMQESIYSKIALNNTTANLIKKKVKKNKVKGGLIQMMVITEKQYAAIEYVSGGNTSKILSDTNRMVIL</sequence>
<keyword evidence="4 9" id="KW-0479">Metal-binding</keyword>
<dbReference type="NCBIfam" id="TIGR01573">
    <property type="entry name" value="cas2"/>
    <property type="match status" value="1"/>
</dbReference>
<reference evidence="10 11" key="1">
    <citation type="submission" date="2021-07" db="EMBL/GenBank/DDBJ databases">
        <title>Clostridium weizhouense sp. nov., an anaerobic bacterium isolated from activated sludge of Petroleum wastewater.</title>
        <authorList>
            <person name="Li Q."/>
        </authorList>
    </citation>
    <scope>NUCLEOTIDE SEQUENCE [LARGE SCALE GENOMIC DNA]</scope>
    <source>
        <strain evidence="10 11">YB-6</strain>
    </source>
</reference>
<evidence type="ECO:0000256" key="5">
    <source>
        <dbReference type="ARBA" id="ARBA00022759"/>
    </source>
</evidence>
<organism evidence="10 11">
    <name type="scientific">Clostridium weizhouense</name>
    <dbReference type="NCBI Taxonomy" id="2859781"/>
    <lineage>
        <taxon>Bacteria</taxon>
        <taxon>Bacillati</taxon>
        <taxon>Bacillota</taxon>
        <taxon>Clostridia</taxon>
        <taxon>Eubacteriales</taxon>
        <taxon>Clostridiaceae</taxon>
        <taxon>Clostridium</taxon>
    </lineage>
</organism>
<evidence type="ECO:0000256" key="6">
    <source>
        <dbReference type="ARBA" id="ARBA00022801"/>
    </source>
</evidence>
<evidence type="ECO:0000256" key="7">
    <source>
        <dbReference type="ARBA" id="ARBA00022842"/>
    </source>
</evidence>
<keyword evidence="7 9" id="KW-0460">Magnesium</keyword>
<comment type="similarity">
    <text evidence="2 9">Belongs to the CRISPR-associated endoribonuclease Cas2 protein family.</text>
</comment>
<comment type="function">
    <text evidence="9">CRISPR (clustered regularly interspaced short palindromic repeat), is an adaptive immune system that provides protection against mobile genetic elements (viruses, transposable elements and conjugative plasmids). CRISPR clusters contain sequences complementary to antecedent mobile elements and target invading nucleic acids. CRISPR clusters are transcribed and processed into CRISPR RNA (crRNA). Functions as a ssRNA-specific endoribonuclease. Involved in the integration of spacer DNA into the CRISPR cassette.</text>
</comment>
<keyword evidence="6 9" id="KW-0378">Hydrolase</keyword>
<keyword evidence="3 9" id="KW-0540">Nuclease</keyword>
<comment type="cofactor">
    <cofactor evidence="1 9">
        <name>Mg(2+)</name>
        <dbReference type="ChEBI" id="CHEBI:18420"/>
    </cofactor>
</comment>
<evidence type="ECO:0000256" key="4">
    <source>
        <dbReference type="ARBA" id="ARBA00022723"/>
    </source>
</evidence>
<keyword evidence="11" id="KW-1185">Reference proteome</keyword>
<feature type="binding site" evidence="9">
    <location>
        <position position="8"/>
    </location>
    <ligand>
        <name>Mg(2+)</name>
        <dbReference type="ChEBI" id="CHEBI:18420"/>
        <note>catalytic</note>
    </ligand>
</feature>
<evidence type="ECO:0000256" key="8">
    <source>
        <dbReference type="ARBA" id="ARBA00023118"/>
    </source>
</evidence>
<evidence type="ECO:0000313" key="11">
    <source>
        <dbReference type="Proteomes" id="UP001519921"/>
    </source>
</evidence>
<dbReference type="Proteomes" id="UP001519921">
    <property type="component" value="Unassembled WGS sequence"/>
</dbReference>
<dbReference type="SUPFAM" id="SSF143430">
    <property type="entry name" value="TTP0101/SSO1404-like"/>
    <property type="match status" value="1"/>
</dbReference>
<accession>A0ABS7ALY0</accession>
<dbReference type="InterPro" id="IPR019199">
    <property type="entry name" value="Virulence_VapD/CRISPR_Cas2"/>
</dbReference>
<keyword evidence="5 9" id="KW-0255">Endonuclease</keyword>
<evidence type="ECO:0000256" key="2">
    <source>
        <dbReference type="ARBA" id="ARBA00009959"/>
    </source>
</evidence>
<proteinExistence type="inferred from homology"/>
<comment type="subunit">
    <text evidence="9">Homodimer, forms a heterotetramer with a Cas1 homodimer.</text>
</comment>
<protein>
    <recommendedName>
        <fullName evidence="9">CRISPR-associated endoribonuclease Cas2</fullName>
        <ecNumber evidence="9">3.1.-.-</ecNumber>
    </recommendedName>
</protein>
<dbReference type="HAMAP" id="MF_01471">
    <property type="entry name" value="Cas2"/>
    <property type="match status" value="1"/>
</dbReference>
<dbReference type="EC" id="3.1.-.-" evidence="9"/>
<evidence type="ECO:0000256" key="3">
    <source>
        <dbReference type="ARBA" id="ARBA00022722"/>
    </source>
</evidence>
<dbReference type="Pfam" id="PF09827">
    <property type="entry name" value="CRISPR_Cas2"/>
    <property type="match status" value="1"/>
</dbReference>
<dbReference type="EMBL" id="JAHXPT010000003">
    <property type="protein sequence ID" value="MBW6409667.1"/>
    <property type="molecule type" value="Genomic_DNA"/>
</dbReference>
<evidence type="ECO:0000313" key="10">
    <source>
        <dbReference type="EMBL" id="MBW6409667.1"/>
    </source>
</evidence>
<gene>
    <name evidence="9 10" type="primary">cas2</name>
    <name evidence="10" type="ORF">KYD98_06145</name>
</gene>
<dbReference type="GO" id="GO:0004519">
    <property type="term" value="F:endonuclease activity"/>
    <property type="evidence" value="ECO:0007669"/>
    <property type="project" value="UniProtKB-KW"/>
</dbReference>